<organism evidence="1 2">
    <name type="scientific">Mesorhizobium argentiipisi</name>
    <dbReference type="NCBI Taxonomy" id="3015175"/>
    <lineage>
        <taxon>Bacteria</taxon>
        <taxon>Pseudomonadati</taxon>
        <taxon>Pseudomonadota</taxon>
        <taxon>Alphaproteobacteria</taxon>
        <taxon>Hyphomicrobiales</taxon>
        <taxon>Phyllobacteriaceae</taxon>
        <taxon>Mesorhizobium</taxon>
    </lineage>
</organism>
<gene>
    <name evidence="1" type="ORF">O7A05_06005</name>
</gene>
<evidence type="ECO:0000313" key="2">
    <source>
        <dbReference type="Proteomes" id="UP001366503"/>
    </source>
</evidence>
<proteinExistence type="predicted"/>
<protein>
    <recommendedName>
        <fullName evidence="3">DUF403 domain-containing protein</fullName>
    </recommendedName>
</protein>
<dbReference type="RefSeq" id="WP_337092070.1">
    <property type="nucleotide sequence ID" value="NZ_JAPYKO010000003.1"/>
</dbReference>
<accession>A0ABU8K982</accession>
<sequence>MISFGNDAPAWVALSHFLSAGLVRELCAATIDATSDGTIQLGDLCIEQISVAPPHLATWTIRLKTGQEGLATYLQNVLRVLTWQSDARLHYDDNPIPEAFRERCRTIASALELATVDFSSISYWLASTEGGSASLNVIGKSIGVVAAIGDGADPATIRMADEALASLAPPLRIVATKHLGDLALEADRPSLAGALYETTQRLCEGLSDRTWSEIVEPVADMTLQSLATVSGMAGSLKTTYAMLGAVQAPEILVSRPLIALNAALAAMHAGYQSADGLFFQDVRACVLDTPLLQYSHNLGAPLDHWAKKKFTDAHRCFWAALRRLNALGGATLSTEAMGLYGRSLFDELYEQIGRHRQQDRFDLALRLVISSGRDDAVGPEASREDLVDAYVTQEVIGLATEVAERHSGVRRERLNVLVKLFVAWLGTLSAEKDQLARLLIDAIAKLAQESPGDSLIQGHSLPKTSLVAIKEIARKRPEFVHSASRIIADAILAGFAAQRFDLIVAGLEAAVGCAVAFAPDDLARLADATLTILENRLPSESAWPIVSPAITFIACDEVQALWAENSEFGSRCAQTILRHGLGGATEGTRLLALLDEILPHLDAPVAQDERIQEVVRTVRDGALKSNHSGVTGNISVLFATPALAGRDGIDDAVRGLIALLGTATTQRHNIAIASAYQPLNTLTYRLDVIAEALSLSPSDLDALLDPIVSALEQFWRAARHNSLLFAPFAIPLPTAPNLITVQNWAFVTLGFARRAGVFDRLRKVVEEAADNDQLARPIALAQAVRMTAGDPISLDPDAICLERREPFYAALGERLTYIAAIPTSEHTTRAVSALVERCLALGPNGLDAGVFVIALRQEAIELPTAAFKSYQQRLERNRALMQGLFPLFRSLTKQSV</sequence>
<comment type="caution">
    <text evidence="1">The sequence shown here is derived from an EMBL/GenBank/DDBJ whole genome shotgun (WGS) entry which is preliminary data.</text>
</comment>
<evidence type="ECO:0000313" key="1">
    <source>
        <dbReference type="EMBL" id="MEI9401741.1"/>
    </source>
</evidence>
<dbReference type="EMBL" id="JAPYKO010000003">
    <property type="protein sequence ID" value="MEI9401741.1"/>
    <property type="molecule type" value="Genomic_DNA"/>
</dbReference>
<name>A0ABU8K982_9HYPH</name>
<dbReference type="Proteomes" id="UP001366503">
    <property type="component" value="Unassembled WGS sequence"/>
</dbReference>
<evidence type="ECO:0008006" key="3">
    <source>
        <dbReference type="Google" id="ProtNLM"/>
    </source>
</evidence>
<keyword evidence="2" id="KW-1185">Reference proteome</keyword>
<reference evidence="1 2" key="1">
    <citation type="submission" date="2022-12" db="EMBL/GenBank/DDBJ databases">
        <authorList>
            <person name="Muema E."/>
        </authorList>
    </citation>
    <scope>NUCLEOTIDE SEQUENCE [LARGE SCALE GENOMIC DNA]</scope>
    <source>
        <strain evidence="2">1330</strain>
    </source>
</reference>